<reference evidence="2 3" key="1">
    <citation type="journal article" date="2020" name="Nature">
        <title>Six reference-quality genomes reveal evolution of bat adaptations.</title>
        <authorList>
            <person name="Jebb D."/>
            <person name="Huang Z."/>
            <person name="Pippel M."/>
            <person name="Hughes G.M."/>
            <person name="Lavrichenko K."/>
            <person name="Devanna P."/>
            <person name="Winkler S."/>
            <person name="Jermiin L.S."/>
            <person name="Skirmuntt E.C."/>
            <person name="Katzourakis A."/>
            <person name="Burkitt-Gray L."/>
            <person name="Ray D.A."/>
            <person name="Sullivan K.A.M."/>
            <person name="Roscito J.G."/>
            <person name="Kirilenko B.M."/>
            <person name="Davalos L.M."/>
            <person name="Corthals A.P."/>
            <person name="Power M.L."/>
            <person name="Jones G."/>
            <person name="Ransome R.D."/>
            <person name="Dechmann D.K.N."/>
            <person name="Locatelli A.G."/>
            <person name="Puechmaille S.J."/>
            <person name="Fedrigo O."/>
            <person name="Jarvis E.D."/>
            <person name="Hiller M."/>
            <person name="Vernes S.C."/>
            <person name="Myers E.W."/>
            <person name="Teeling E.C."/>
        </authorList>
    </citation>
    <scope>NUCLEOTIDE SEQUENCE [LARGE SCALE GENOMIC DNA]</scope>
    <source>
        <strain evidence="2">MMyoMyo1</strain>
        <tissue evidence="2">Flight muscle</tissue>
    </source>
</reference>
<dbReference type="Pfam" id="PF10254">
    <property type="entry name" value="Pacs-1"/>
    <property type="match status" value="1"/>
</dbReference>
<dbReference type="PANTHER" id="PTHR13280:SF15">
    <property type="entry name" value="PHOSPHOFURIN ACIDIC CLUSTER SORTING PROTEIN 2"/>
    <property type="match status" value="1"/>
</dbReference>
<organism evidence="2 3">
    <name type="scientific">Myotis myotis</name>
    <name type="common">Greater mouse-eared bat</name>
    <name type="synonym">Vespertilio myotis</name>
    <dbReference type="NCBI Taxonomy" id="51298"/>
    <lineage>
        <taxon>Eukaryota</taxon>
        <taxon>Metazoa</taxon>
        <taxon>Chordata</taxon>
        <taxon>Craniata</taxon>
        <taxon>Vertebrata</taxon>
        <taxon>Euteleostomi</taxon>
        <taxon>Mammalia</taxon>
        <taxon>Eutheria</taxon>
        <taxon>Laurasiatheria</taxon>
        <taxon>Chiroptera</taxon>
        <taxon>Yangochiroptera</taxon>
        <taxon>Vespertilionidae</taxon>
        <taxon>Myotis</taxon>
    </lineage>
</organism>
<dbReference type="Proteomes" id="UP000527355">
    <property type="component" value="Unassembled WGS sequence"/>
</dbReference>
<evidence type="ECO:0000313" key="3">
    <source>
        <dbReference type="Proteomes" id="UP000527355"/>
    </source>
</evidence>
<dbReference type="GO" id="GO:0072659">
    <property type="term" value="P:protein localization to plasma membrane"/>
    <property type="evidence" value="ECO:0007669"/>
    <property type="project" value="TreeGrafter"/>
</dbReference>
<dbReference type="EMBL" id="JABWUV010000017">
    <property type="protein sequence ID" value="KAF6296210.1"/>
    <property type="molecule type" value="Genomic_DNA"/>
</dbReference>
<name>A0A7J7T6Q4_MYOMY</name>
<evidence type="ECO:0000313" key="2">
    <source>
        <dbReference type="EMBL" id="KAF6296210.1"/>
    </source>
</evidence>
<dbReference type="AlphaFoldDB" id="A0A7J7T6Q4"/>
<dbReference type="InterPro" id="IPR019381">
    <property type="entry name" value="PACS1/2_C"/>
</dbReference>
<keyword evidence="3" id="KW-1185">Reference proteome</keyword>
<dbReference type="VEuPathDB" id="HostDB:LOC118650485"/>
<sequence length="126" mass="13862">MKRIVEKKDLPTAKSTLKCFFPGVGKKLPSSGEATATPTMSMTVVTNEMKKKAPKKTKNKDVESTSQCIEGIGHLVCKAKNQQKMLPVIIDGTESNDVTFFQLAAQWSSHIKLFPICIFGHSNSTF</sequence>
<feature type="domain" description="Phosphofurin acidic cluster sorting protein 1/2 C-terminal" evidence="1">
    <location>
        <begin position="3"/>
        <end position="122"/>
    </location>
</feature>
<dbReference type="GO" id="GO:0044325">
    <property type="term" value="F:transmembrane transporter binding"/>
    <property type="evidence" value="ECO:0007669"/>
    <property type="project" value="TreeGrafter"/>
</dbReference>
<dbReference type="PANTHER" id="PTHR13280">
    <property type="entry name" value="PHOSPHOFURIN ACIDIC CLUSTER SORTING PROTEIN"/>
    <property type="match status" value="1"/>
</dbReference>
<accession>A0A7J7T6Q4</accession>
<proteinExistence type="predicted"/>
<comment type="caution">
    <text evidence="2">The sequence shown here is derived from an EMBL/GenBank/DDBJ whole genome shotgun (WGS) entry which is preliminary data.</text>
</comment>
<protein>
    <recommendedName>
        <fullName evidence="1">Phosphofurin acidic cluster sorting protein 1/2 C-terminal domain-containing protein</fullName>
    </recommendedName>
</protein>
<gene>
    <name evidence="2" type="ORF">mMyoMyo1_009266</name>
</gene>
<evidence type="ECO:0000259" key="1">
    <source>
        <dbReference type="Pfam" id="PF10254"/>
    </source>
</evidence>